<keyword evidence="5" id="KW-0413">Isomerase</keyword>
<proteinExistence type="inferred from homology"/>
<evidence type="ECO:0000256" key="2">
    <source>
        <dbReference type="ARBA" id="ARBA00023239"/>
    </source>
</evidence>
<evidence type="ECO:0000256" key="3">
    <source>
        <dbReference type="SAM" id="MobiDB-lite"/>
    </source>
</evidence>
<dbReference type="InterPro" id="IPR051466">
    <property type="entry name" value="D-amino_acid_metab_enzyme"/>
</dbReference>
<evidence type="ECO:0000256" key="1">
    <source>
        <dbReference type="ARBA" id="ARBA00005323"/>
    </source>
</evidence>
<feature type="domain" description="D-serine dehydratase-like" evidence="4">
    <location>
        <begin position="222"/>
        <end position="310"/>
    </location>
</feature>
<dbReference type="InterPro" id="IPR029066">
    <property type="entry name" value="PLP-binding_barrel"/>
</dbReference>
<dbReference type="GO" id="GO:0008784">
    <property type="term" value="F:alanine racemase activity"/>
    <property type="evidence" value="ECO:0007669"/>
    <property type="project" value="UniProtKB-EC"/>
</dbReference>
<dbReference type="Proteomes" id="UP001301216">
    <property type="component" value="Unassembled WGS sequence"/>
</dbReference>
<keyword evidence="2" id="KW-0456">Lyase</keyword>
<dbReference type="Gene3D" id="3.20.20.10">
    <property type="entry name" value="Alanine racemase"/>
    <property type="match status" value="2"/>
</dbReference>
<evidence type="ECO:0000313" key="5">
    <source>
        <dbReference type="EMBL" id="MCX2699066.1"/>
    </source>
</evidence>
<evidence type="ECO:0000259" key="4">
    <source>
        <dbReference type="SMART" id="SM01119"/>
    </source>
</evidence>
<organism evidence="5 6">
    <name type="scientific">Ochrobactrum chromiisoli</name>
    <dbReference type="NCBI Taxonomy" id="2993941"/>
    <lineage>
        <taxon>Bacteria</taxon>
        <taxon>Pseudomonadati</taxon>
        <taxon>Pseudomonadota</taxon>
        <taxon>Alphaproteobacteria</taxon>
        <taxon>Hyphomicrobiales</taxon>
        <taxon>Brucellaceae</taxon>
        <taxon>Brucella/Ochrobactrum group</taxon>
        <taxon>Ochrobactrum</taxon>
    </lineage>
</organism>
<evidence type="ECO:0000313" key="6">
    <source>
        <dbReference type="Proteomes" id="UP001301216"/>
    </source>
</evidence>
<dbReference type="SUPFAM" id="SSF51419">
    <property type="entry name" value="PLP-binding barrel"/>
    <property type="match status" value="1"/>
</dbReference>
<dbReference type="InterPro" id="IPR042208">
    <property type="entry name" value="D-ser_dehydrat-like_sf"/>
</dbReference>
<dbReference type="PANTHER" id="PTHR28004">
    <property type="entry name" value="ZGC:162816-RELATED"/>
    <property type="match status" value="1"/>
</dbReference>
<reference evidence="5 6" key="1">
    <citation type="submission" date="2022-11" db="EMBL/GenBank/DDBJ databases">
        <title>Brucella sp. YY2X, whole genome shotgun sequencing project.</title>
        <authorList>
            <person name="Yang Y."/>
        </authorList>
    </citation>
    <scope>NUCLEOTIDE SEQUENCE [LARGE SCALE GENOMIC DNA]</scope>
    <source>
        <strain evidence="5 6">YY2X</strain>
    </source>
</reference>
<feature type="region of interest" description="Disordered" evidence="3">
    <location>
        <begin position="68"/>
        <end position="88"/>
    </location>
</feature>
<dbReference type="Gene3D" id="2.40.37.20">
    <property type="entry name" value="D-serine dehydratase-like domain"/>
    <property type="match status" value="1"/>
</dbReference>
<dbReference type="Pfam" id="PF01168">
    <property type="entry name" value="Ala_racemase_N"/>
    <property type="match status" value="1"/>
</dbReference>
<comment type="caution">
    <text evidence="5">The sequence shown here is derived from an EMBL/GenBank/DDBJ whole genome shotgun (WGS) entry which is preliminary data.</text>
</comment>
<gene>
    <name evidence="5" type="ORF">OPR82_20335</name>
</gene>
<dbReference type="Pfam" id="PF14031">
    <property type="entry name" value="D-ser_dehydrat"/>
    <property type="match status" value="1"/>
</dbReference>
<dbReference type="EMBL" id="JAPHAV010000018">
    <property type="protein sequence ID" value="MCX2699066.1"/>
    <property type="molecule type" value="Genomic_DNA"/>
</dbReference>
<dbReference type="PANTHER" id="PTHR28004:SF2">
    <property type="entry name" value="D-SERINE DEHYDRATASE"/>
    <property type="match status" value="1"/>
</dbReference>
<dbReference type="InterPro" id="IPR001608">
    <property type="entry name" value="Ala_racemase_N"/>
</dbReference>
<dbReference type="EC" id="5.1.1.1" evidence="5"/>
<dbReference type="SMART" id="SM01119">
    <property type="entry name" value="D-ser_dehydrat"/>
    <property type="match status" value="1"/>
</dbReference>
<name>A0ABT3QTW3_9HYPH</name>
<accession>A0ABT3QTW3</accession>
<protein>
    <submittedName>
        <fullName evidence="5">Alanine racemase</fullName>
        <ecNumber evidence="5">5.1.1.1</ecNumber>
    </submittedName>
</protein>
<comment type="similarity">
    <text evidence="1">Belongs to the DSD1 family.</text>
</comment>
<sequence>MAKRNIERFQSYAQEHGLRVRPHIKTHKLPLFAEMQLGAGAFGITCQKVSEAAAMVAGSPVIRDRRRKAYTSQGARPQGPSVGGRRQPRGDGWSLCHFENAAEPLAVLVEHDTGANRCGVGDPQAADALAAYLDAASGLAFGGLMTYPPPAGGEAAVQRYMREAKALIDARGLAVPVITSGGTPSMMRTANAPVVSEYRPGTYVYNERSLVSLGVCSWADCALTVLATVVSVPMENRAIIIAGSKALTSDLLGPQGHGHVLGHDDIAIDQYIRGARASAEFRTDRPRRRRQGPDRACVVTNLFGTLLLTGAKSEFSVPTLVVTRGRTT</sequence>
<dbReference type="InterPro" id="IPR026956">
    <property type="entry name" value="D-ser_dehydrat-like_dom"/>
</dbReference>
<keyword evidence="6" id="KW-1185">Reference proteome</keyword>